<dbReference type="PANTHER" id="PTHR47973">
    <property type="entry name" value="CYSTEINE-RICH RECEPTOR-LIKE PROTEIN KINASE 3"/>
    <property type="match status" value="1"/>
</dbReference>
<dbReference type="InterPro" id="IPR052059">
    <property type="entry name" value="CR_Ser/Thr_kinase"/>
</dbReference>
<keyword evidence="1" id="KW-0808">Transferase</keyword>
<evidence type="ECO:0000256" key="2">
    <source>
        <dbReference type="ARBA" id="ARBA00022741"/>
    </source>
</evidence>
<dbReference type="PROSITE" id="PS50011">
    <property type="entry name" value="PROTEIN_KINASE_DOM"/>
    <property type="match status" value="1"/>
</dbReference>
<keyword evidence="3" id="KW-0418">Kinase</keyword>
<keyword evidence="8" id="KW-1185">Reference proteome</keyword>
<reference evidence="7 8" key="1">
    <citation type="submission" date="2024-11" db="EMBL/GenBank/DDBJ databases">
        <title>A near-complete genome assembly of Cinchona calisaya.</title>
        <authorList>
            <person name="Lian D.C."/>
            <person name="Zhao X.W."/>
            <person name="Wei L."/>
        </authorList>
    </citation>
    <scope>NUCLEOTIDE SEQUENCE [LARGE SCALE GENOMIC DNA]</scope>
    <source>
        <tissue evidence="7">Nenye</tissue>
    </source>
</reference>
<accession>A0ABD3ABS1</accession>
<dbReference type="InterPro" id="IPR000719">
    <property type="entry name" value="Prot_kinase_dom"/>
</dbReference>
<dbReference type="Proteomes" id="UP001630127">
    <property type="component" value="Unassembled WGS sequence"/>
</dbReference>
<dbReference type="Gene3D" id="3.30.200.20">
    <property type="entry name" value="Phosphorylase Kinase, domain 1"/>
    <property type="match status" value="1"/>
</dbReference>
<organism evidence="7 8">
    <name type="scientific">Cinchona calisaya</name>
    <dbReference type="NCBI Taxonomy" id="153742"/>
    <lineage>
        <taxon>Eukaryota</taxon>
        <taxon>Viridiplantae</taxon>
        <taxon>Streptophyta</taxon>
        <taxon>Embryophyta</taxon>
        <taxon>Tracheophyta</taxon>
        <taxon>Spermatophyta</taxon>
        <taxon>Magnoliopsida</taxon>
        <taxon>eudicotyledons</taxon>
        <taxon>Gunneridae</taxon>
        <taxon>Pentapetalae</taxon>
        <taxon>asterids</taxon>
        <taxon>lamiids</taxon>
        <taxon>Gentianales</taxon>
        <taxon>Rubiaceae</taxon>
        <taxon>Cinchonoideae</taxon>
        <taxon>Cinchoneae</taxon>
        <taxon>Cinchona</taxon>
    </lineage>
</organism>
<keyword evidence="4" id="KW-0067">ATP-binding</keyword>
<feature type="region of interest" description="Disordered" evidence="5">
    <location>
        <begin position="348"/>
        <end position="370"/>
    </location>
</feature>
<dbReference type="EMBL" id="JBJUIK010000004">
    <property type="protein sequence ID" value="KAL3529265.1"/>
    <property type="molecule type" value="Genomic_DNA"/>
</dbReference>
<dbReference type="FunFam" id="1.10.510.10:FF:001543">
    <property type="entry name" value="Cysteine-rich receptor-like protein kinase 41"/>
    <property type="match status" value="1"/>
</dbReference>
<proteinExistence type="predicted"/>
<dbReference type="CDD" id="cd14066">
    <property type="entry name" value="STKc_IRAK"/>
    <property type="match status" value="1"/>
</dbReference>
<evidence type="ECO:0000256" key="5">
    <source>
        <dbReference type="SAM" id="MobiDB-lite"/>
    </source>
</evidence>
<dbReference type="Pfam" id="PF07714">
    <property type="entry name" value="PK_Tyr_Ser-Thr"/>
    <property type="match status" value="1"/>
</dbReference>
<evidence type="ECO:0000256" key="3">
    <source>
        <dbReference type="ARBA" id="ARBA00022777"/>
    </source>
</evidence>
<dbReference type="GO" id="GO:0016301">
    <property type="term" value="F:kinase activity"/>
    <property type="evidence" value="ECO:0007669"/>
    <property type="project" value="UniProtKB-KW"/>
</dbReference>
<dbReference type="GO" id="GO:0005524">
    <property type="term" value="F:ATP binding"/>
    <property type="evidence" value="ECO:0007669"/>
    <property type="project" value="UniProtKB-KW"/>
</dbReference>
<name>A0ABD3ABS1_9GENT</name>
<dbReference type="InterPro" id="IPR001245">
    <property type="entry name" value="Ser-Thr/Tyr_kinase_cat_dom"/>
</dbReference>
<evidence type="ECO:0000313" key="7">
    <source>
        <dbReference type="EMBL" id="KAL3529265.1"/>
    </source>
</evidence>
<dbReference type="InterPro" id="IPR011009">
    <property type="entry name" value="Kinase-like_dom_sf"/>
</dbReference>
<dbReference type="InterPro" id="IPR008271">
    <property type="entry name" value="Ser/Thr_kinase_AS"/>
</dbReference>
<dbReference type="AlphaFoldDB" id="A0ABD3ABS1"/>
<dbReference type="SMART" id="SM00220">
    <property type="entry name" value="S_TKc"/>
    <property type="match status" value="1"/>
</dbReference>
<keyword evidence="2" id="KW-0547">Nucleotide-binding</keyword>
<dbReference type="Gene3D" id="1.10.510.10">
    <property type="entry name" value="Transferase(Phosphotransferase) domain 1"/>
    <property type="match status" value="1"/>
</dbReference>
<dbReference type="PROSITE" id="PS00108">
    <property type="entry name" value="PROTEIN_KINASE_ST"/>
    <property type="match status" value="1"/>
</dbReference>
<dbReference type="FunFam" id="3.30.200.20:FF:000177">
    <property type="entry name" value="Cysteine-rich receptor-like protein kinase 2"/>
    <property type="match status" value="1"/>
</dbReference>
<dbReference type="SUPFAM" id="SSF56112">
    <property type="entry name" value="Protein kinase-like (PK-like)"/>
    <property type="match status" value="1"/>
</dbReference>
<evidence type="ECO:0000313" key="8">
    <source>
        <dbReference type="Proteomes" id="UP001630127"/>
    </source>
</evidence>
<feature type="compositionally biased region" description="Low complexity" evidence="5">
    <location>
        <begin position="356"/>
        <end position="365"/>
    </location>
</feature>
<sequence>MGLLANFCSCFNNLLRRDGPAAADEDDGDGEASFGLFFDLRTLQIATNFFSDLNQLGHGGFGPVYKGLIPNGQEVAVKKLSLNSRQGIREFTNEVKLLLKIQHKNLVTLLGCCVEGPEKMLVYEYLLNKSLDFFLFDKEKSSSLDWMQRMRIVKGVARGLLYLHEEAPERIIHRDIKASNILLDDQLNPKISDFGLARLFPGEETHLNTFRISGTHGYMAPEYAIHGYLSVKTDVFSFGVLVLEIVSGRKNHDGRLGAEKADLLNYAWTLFQSGNALELVDAGLNNYNPVEAAMCIQLGLLCCQSSVADRLDMNSIHLTLSSDSFTLPKPGKPAIQGRVGRWSQTGSTLFSDKTKTTGTHTNTTKVSSGSSFVDEYSRNSISYSSMDEGR</sequence>
<comment type="caution">
    <text evidence="7">The sequence shown here is derived from an EMBL/GenBank/DDBJ whole genome shotgun (WGS) entry which is preliminary data.</text>
</comment>
<feature type="domain" description="Protein kinase" evidence="6">
    <location>
        <begin position="50"/>
        <end position="320"/>
    </location>
</feature>
<evidence type="ECO:0000256" key="1">
    <source>
        <dbReference type="ARBA" id="ARBA00022679"/>
    </source>
</evidence>
<evidence type="ECO:0000256" key="4">
    <source>
        <dbReference type="ARBA" id="ARBA00022840"/>
    </source>
</evidence>
<evidence type="ECO:0000259" key="6">
    <source>
        <dbReference type="PROSITE" id="PS50011"/>
    </source>
</evidence>
<protein>
    <recommendedName>
        <fullName evidence="6">Protein kinase domain-containing protein</fullName>
    </recommendedName>
</protein>
<gene>
    <name evidence="7" type="ORF">ACH5RR_008587</name>
</gene>